<keyword evidence="2" id="KW-1133">Transmembrane helix</keyword>
<accession>A0A3D4T0R8</accession>
<feature type="transmembrane region" description="Helical" evidence="2">
    <location>
        <begin position="12"/>
        <end position="29"/>
    </location>
</feature>
<name>A0A3D4T0R8_9CORY</name>
<evidence type="ECO:0008006" key="5">
    <source>
        <dbReference type="Google" id="ProtNLM"/>
    </source>
</evidence>
<sequence length="232" mass="25407">MSMPRSGARLLRVAAIAGALVLIGLILWIDVTTAVWQEVVILSGLAAGLVTFLLTVLVLDKVIARSTARRWDPVNRLALTEFLHAIADDDRSEISRGHIVARALPGIDRTEALHPQLVDLRERILEERALLSDVLSRWTDFLASSGDNEEVLRHVAGVALHLDRARDAALVAELDASPENLTALEREITDCNGYFTALEEELRSRLEVDRSPRLRRPGSSGSSGTSQRPAVA</sequence>
<organism evidence="3 4">
    <name type="scientific">Corynebacterium nuruki</name>
    <dbReference type="NCBI Taxonomy" id="1032851"/>
    <lineage>
        <taxon>Bacteria</taxon>
        <taxon>Bacillati</taxon>
        <taxon>Actinomycetota</taxon>
        <taxon>Actinomycetes</taxon>
        <taxon>Mycobacteriales</taxon>
        <taxon>Corynebacteriaceae</taxon>
        <taxon>Corynebacterium</taxon>
    </lineage>
</organism>
<feature type="compositionally biased region" description="Low complexity" evidence="1">
    <location>
        <begin position="217"/>
        <end position="232"/>
    </location>
</feature>
<gene>
    <name evidence="3" type="ORF">DIW82_08810</name>
</gene>
<dbReference type="EMBL" id="DQID01000229">
    <property type="protein sequence ID" value="HCT14867.1"/>
    <property type="molecule type" value="Genomic_DNA"/>
</dbReference>
<feature type="region of interest" description="Disordered" evidence="1">
    <location>
        <begin position="208"/>
        <end position="232"/>
    </location>
</feature>
<evidence type="ECO:0000313" key="3">
    <source>
        <dbReference type="EMBL" id="HCT14867.1"/>
    </source>
</evidence>
<keyword evidence="2" id="KW-0812">Transmembrane</keyword>
<reference evidence="3 4" key="1">
    <citation type="journal article" date="2018" name="Nat. Biotechnol.">
        <title>A standardized bacterial taxonomy based on genome phylogeny substantially revises the tree of life.</title>
        <authorList>
            <person name="Parks D.H."/>
            <person name="Chuvochina M."/>
            <person name="Waite D.W."/>
            <person name="Rinke C."/>
            <person name="Skarshewski A."/>
            <person name="Chaumeil P.A."/>
            <person name="Hugenholtz P."/>
        </authorList>
    </citation>
    <scope>NUCLEOTIDE SEQUENCE [LARGE SCALE GENOMIC DNA]</scope>
    <source>
        <strain evidence="3">UBA11247</strain>
    </source>
</reference>
<evidence type="ECO:0000256" key="1">
    <source>
        <dbReference type="SAM" id="MobiDB-lite"/>
    </source>
</evidence>
<protein>
    <recommendedName>
        <fullName evidence="5">5-bromo-4-chloroindolyl phosphate hydrolysis protein</fullName>
    </recommendedName>
</protein>
<evidence type="ECO:0000313" key="4">
    <source>
        <dbReference type="Proteomes" id="UP000261739"/>
    </source>
</evidence>
<proteinExistence type="predicted"/>
<dbReference type="Proteomes" id="UP000261739">
    <property type="component" value="Unassembled WGS sequence"/>
</dbReference>
<feature type="transmembrane region" description="Helical" evidence="2">
    <location>
        <begin position="35"/>
        <end position="59"/>
    </location>
</feature>
<evidence type="ECO:0000256" key="2">
    <source>
        <dbReference type="SAM" id="Phobius"/>
    </source>
</evidence>
<comment type="caution">
    <text evidence="3">The sequence shown here is derived from an EMBL/GenBank/DDBJ whole genome shotgun (WGS) entry which is preliminary data.</text>
</comment>
<dbReference type="AlphaFoldDB" id="A0A3D4T0R8"/>
<keyword evidence="2" id="KW-0472">Membrane</keyword>